<keyword evidence="2" id="KW-1185">Reference proteome</keyword>
<evidence type="ECO:0000313" key="1">
    <source>
        <dbReference type="EMBL" id="ASR49848.1"/>
    </source>
</evidence>
<dbReference type="AlphaFoldDB" id="A0A222WUZ8"/>
<protein>
    <recommendedName>
        <fullName evidence="3">DUF11 domain-containing protein</fullName>
    </recommendedName>
</protein>
<dbReference type="EMBL" id="CP020028">
    <property type="protein sequence ID" value="ASR49848.1"/>
    <property type="molecule type" value="Genomic_DNA"/>
</dbReference>
<evidence type="ECO:0000313" key="2">
    <source>
        <dbReference type="Proteomes" id="UP000214666"/>
    </source>
</evidence>
<accession>A0A222WUZ8</accession>
<dbReference type="NCBIfam" id="TIGR01451">
    <property type="entry name" value="B_ant_repeat"/>
    <property type="match status" value="1"/>
</dbReference>
<name>A0A222WUZ8_9BACL</name>
<evidence type="ECO:0008006" key="3">
    <source>
        <dbReference type="Google" id="ProtNLM"/>
    </source>
</evidence>
<dbReference type="KEGG" id="pkb:B4V02_02320"/>
<proteinExistence type="predicted"/>
<dbReference type="Proteomes" id="UP000214666">
    <property type="component" value="Chromosome"/>
</dbReference>
<sequence>MLTDIVAVTFTSRTFTGTTFSDPLIVPVFNPLIALTKTSSTLTASVGEPLTYTVQLNNFGNVTTEATLQKPPSNTPHVVVEERPSRKAPKSNTIDVTAIAAIPKLTLSSSALRVGEEGSLSFTVHVENIGNTPLEELLLTAPFAAEDFLLLRTVTVNSGHFRILSCFKVSHWVALIPTIKPSSSSPLILKPRSVLI</sequence>
<dbReference type="InterPro" id="IPR047589">
    <property type="entry name" value="DUF11_rpt"/>
</dbReference>
<organism evidence="1 2">
    <name type="scientific">Paenibacillus kribbensis</name>
    <dbReference type="NCBI Taxonomy" id="172713"/>
    <lineage>
        <taxon>Bacteria</taxon>
        <taxon>Bacillati</taxon>
        <taxon>Bacillota</taxon>
        <taxon>Bacilli</taxon>
        <taxon>Bacillales</taxon>
        <taxon>Paenibacillaceae</taxon>
        <taxon>Paenibacillus</taxon>
    </lineage>
</organism>
<gene>
    <name evidence="1" type="ORF">B4V02_02320</name>
</gene>
<reference evidence="1 2" key="1">
    <citation type="submission" date="2017-03" db="EMBL/GenBank/DDBJ databases">
        <title>Complete genome sequence of Paenibacillus Kribbensis producing bioflocculants.</title>
        <authorList>
            <person name="Lee H.-G."/>
            <person name="Oh H.-M."/>
        </authorList>
    </citation>
    <scope>NUCLEOTIDE SEQUENCE [LARGE SCALE GENOMIC DNA]</scope>
    <source>
        <strain evidence="1 2">AM49</strain>
    </source>
</reference>